<dbReference type="VEuPathDB" id="FungiDB:G647_08999"/>
<reference evidence="1 2" key="1">
    <citation type="submission" date="2013-03" db="EMBL/GenBank/DDBJ databases">
        <title>The Genome Sequence of Cladophialophora carrionii CBS 160.54.</title>
        <authorList>
            <consortium name="The Broad Institute Genomics Platform"/>
            <person name="Cuomo C."/>
            <person name="de Hoog S."/>
            <person name="Gorbushina A."/>
            <person name="Walker B."/>
            <person name="Young S.K."/>
            <person name="Zeng Q."/>
            <person name="Gargeya S."/>
            <person name="Fitzgerald M."/>
            <person name="Haas B."/>
            <person name="Abouelleil A."/>
            <person name="Allen A.W."/>
            <person name="Alvarado L."/>
            <person name="Arachchi H.M."/>
            <person name="Berlin A.M."/>
            <person name="Chapman S.B."/>
            <person name="Gainer-Dewar J."/>
            <person name="Goldberg J."/>
            <person name="Griggs A."/>
            <person name="Gujja S."/>
            <person name="Hansen M."/>
            <person name="Howarth C."/>
            <person name="Imamovic A."/>
            <person name="Ireland A."/>
            <person name="Larimer J."/>
            <person name="McCowan C."/>
            <person name="Murphy C."/>
            <person name="Pearson M."/>
            <person name="Poon T.W."/>
            <person name="Priest M."/>
            <person name="Roberts A."/>
            <person name="Saif S."/>
            <person name="Shea T."/>
            <person name="Sisk P."/>
            <person name="Sykes S."/>
            <person name="Wortman J."/>
            <person name="Nusbaum C."/>
            <person name="Birren B."/>
        </authorList>
    </citation>
    <scope>NUCLEOTIDE SEQUENCE [LARGE SCALE GENOMIC DNA]</scope>
    <source>
        <strain evidence="1 2">CBS 160.54</strain>
    </source>
</reference>
<proteinExistence type="predicted"/>
<dbReference type="RefSeq" id="XP_008731526.1">
    <property type="nucleotide sequence ID" value="XM_008733304.1"/>
</dbReference>
<evidence type="ECO:0000313" key="1">
    <source>
        <dbReference type="EMBL" id="ETI19984.1"/>
    </source>
</evidence>
<dbReference type="OrthoDB" id="4160149at2759"/>
<evidence type="ECO:0000313" key="2">
    <source>
        <dbReference type="Proteomes" id="UP000030678"/>
    </source>
</evidence>
<dbReference type="HOGENOM" id="CLU_1124417_0_0_1"/>
<dbReference type="Proteomes" id="UP000030678">
    <property type="component" value="Unassembled WGS sequence"/>
</dbReference>
<dbReference type="EMBL" id="KB822709">
    <property type="protein sequence ID" value="ETI19984.1"/>
    <property type="molecule type" value="Genomic_DNA"/>
</dbReference>
<name>V9CZA8_9EURO</name>
<sequence>MSDEVMRALNNCRLSHLSSLARGFDGSTTTKLLGPQILCYVSWQRQFLMMKELANAGTWRKMTVEDYGISSSMVHRADYHLLTLPHLTQLSPVRNLVRLVLLIGDIAAFIGLPSGPLFVPRLSVQLKGALRAVNLCDLPNLGDEVVRLILWACFYGVELSIGLAEHPWFLLYLRQSQRILGLHQPAEVLALLVSFMYTEKQFFKISAIVWKDASGEESGRGREQRHTRSIHYDLQRLSLVHIVAGTS</sequence>
<evidence type="ECO:0008006" key="3">
    <source>
        <dbReference type="Google" id="ProtNLM"/>
    </source>
</evidence>
<dbReference type="GeneID" id="19987492"/>
<organism evidence="1 2">
    <name type="scientific">Cladophialophora carrionii CBS 160.54</name>
    <dbReference type="NCBI Taxonomy" id="1279043"/>
    <lineage>
        <taxon>Eukaryota</taxon>
        <taxon>Fungi</taxon>
        <taxon>Dikarya</taxon>
        <taxon>Ascomycota</taxon>
        <taxon>Pezizomycotina</taxon>
        <taxon>Eurotiomycetes</taxon>
        <taxon>Chaetothyriomycetidae</taxon>
        <taxon>Chaetothyriales</taxon>
        <taxon>Herpotrichiellaceae</taxon>
        <taxon>Cladophialophora</taxon>
    </lineage>
</organism>
<gene>
    <name evidence="1" type="ORF">G647_08999</name>
</gene>
<accession>V9CZA8</accession>
<dbReference type="AlphaFoldDB" id="V9CZA8"/>
<protein>
    <recommendedName>
        <fullName evidence="3">Transcription factor domain-containing protein</fullName>
    </recommendedName>
</protein>